<evidence type="ECO:0000313" key="3">
    <source>
        <dbReference type="Proteomes" id="UP000813444"/>
    </source>
</evidence>
<feature type="region of interest" description="Disordered" evidence="1">
    <location>
        <begin position="13"/>
        <end position="40"/>
    </location>
</feature>
<evidence type="ECO:0000256" key="1">
    <source>
        <dbReference type="SAM" id="MobiDB-lite"/>
    </source>
</evidence>
<gene>
    <name evidence="2" type="ORF">B0I35DRAFT_30846</name>
</gene>
<feature type="compositionally biased region" description="Basic residues" evidence="1">
    <location>
        <begin position="13"/>
        <end position="26"/>
    </location>
</feature>
<evidence type="ECO:0000313" key="2">
    <source>
        <dbReference type="EMBL" id="KAH7328926.1"/>
    </source>
</evidence>
<organism evidence="2 3">
    <name type="scientific">Stachybotrys elegans</name>
    <dbReference type="NCBI Taxonomy" id="80388"/>
    <lineage>
        <taxon>Eukaryota</taxon>
        <taxon>Fungi</taxon>
        <taxon>Dikarya</taxon>
        <taxon>Ascomycota</taxon>
        <taxon>Pezizomycotina</taxon>
        <taxon>Sordariomycetes</taxon>
        <taxon>Hypocreomycetidae</taxon>
        <taxon>Hypocreales</taxon>
        <taxon>Stachybotryaceae</taxon>
        <taxon>Stachybotrys</taxon>
    </lineage>
</organism>
<accession>A0A8K0T2E0</accession>
<protein>
    <submittedName>
        <fullName evidence="2">Uncharacterized protein</fullName>
    </submittedName>
</protein>
<keyword evidence="3" id="KW-1185">Reference proteome</keyword>
<comment type="caution">
    <text evidence="2">The sequence shown here is derived from an EMBL/GenBank/DDBJ whole genome shotgun (WGS) entry which is preliminary data.</text>
</comment>
<sequence length="88" mass="10207">MYWIVRVKIHHPKAPTSREKKKKRSHTFCSASQLPATPGRRPIEALLARSMQPAACEEWKAKRKQREKKNQAREEKVEASFALALIQI</sequence>
<reference evidence="2" key="1">
    <citation type="journal article" date="2021" name="Nat. Commun.">
        <title>Genetic determinants of endophytism in the Arabidopsis root mycobiome.</title>
        <authorList>
            <person name="Mesny F."/>
            <person name="Miyauchi S."/>
            <person name="Thiergart T."/>
            <person name="Pickel B."/>
            <person name="Atanasova L."/>
            <person name="Karlsson M."/>
            <person name="Huettel B."/>
            <person name="Barry K.W."/>
            <person name="Haridas S."/>
            <person name="Chen C."/>
            <person name="Bauer D."/>
            <person name="Andreopoulos W."/>
            <person name="Pangilinan J."/>
            <person name="LaButti K."/>
            <person name="Riley R."/>
            <person name="Lipzen A."/>
            <person name="Clum A."/>
            <person name="Drula E."/>
            <person name="Henrissat B."/>
            <person name="Kohler A."/>
            <person name="Grigoriev I.V."/>
            <person name="Martin F.M."/>
            <person name="Hacquard S."/>
        </authorList>
    </citation>
    <scope>NUCLEOTIDE SEQUENCE</scope>
    <source>
        <strain evidence="2">MPI-CAGE-CH-0235</strain>
    </source>
</reference>
<name>A0A8K0T2E0_9HYPO</name>
<dbReference type="EMBL" id="JAGPNK010000001">
    <property type="protein sequence ID" value="KAH7328926.1"/>
    <property type="molecule type" value="Genomic_DNA"/>
</dbReference>
<dbReference type="AlphaFoldDB" id="A0A8K0T2E0"/>
<proteinExistence type="predicted"/>
<dbReference type="Proteomes" id="UP000813444">
    <property type="component" value="Unassembled WGS sequence"/>
</dbReference>